<evidence type="ECO:0000256" key="6">
    <source>
        <dbReference type="ARBA" id="ARBA00023136"/>
    </source>
</evidence>
<keyword evidence="2" id="KW-1003">Cell membrane</keyword>
<evidence type="ECO:0000313" key="14">
    <source>
        <dbReference type="EnsemblMetazoa" id="OVOC11815.1"/>
    </source>
</evidence>
<dbReference type="PROSITE" id="PS50262">
    <property type="entry name" value="G_PROTEIN_RECEP_F1_2"/>
    <property type="match status" value="1"/>
</dbReference>
<dbReference type="Gene3D" id="1.20.1070.10">
    <property type="entry name" value="Rhodopsin 7-helix transmembrane proteins"/>
    <property type="match status" value="1"/>
</dbReference>
<feature type="transmembrane region" description="Helical" evidence="12">
    <location>
        <begin position="20"/>
        <end position="44"/>
    </location>
</feature>
<feature type="compositionally biased region" description="Polar residues" evidence="11">
    <location>
        <begin position="276"/>
        <end position="294"/>
    </location>
</feature>
<evidence type="ECO:0000256" key="5">
    <source>
        <dbReference type="ARBA" id="ARBA00023040"/>
    </source>
</evidence>
<feature type="transmembrane region" description="Helical" evidence="12">
    <location>
        <begin position="56"/>
        <end position="77"/>
    </location>
</feature>
<dbReference type="EnsemblMetazoa" id="OVOC11815.1">
    <property type="protein sequence ID" value="OVOC11815.1"/>
    <property type="gene ID" value="WBGene00248624"/>
</dbReference>
<sequence length="437" mass="50038">MNTCTYEKWNRIQYDSSFSQIFFSVTAFILLDLVIIVGNSLVIIDVTMKKKLRATIRMFTISLAIVDLMIAIVILPFNAINIVLKGNWIFGDFFCITGITMDIWMCTTSTYIITAISIDRFIAITKPLHYPLLVTRRRTYMSIIIILMGSFLLSSPNFLLRNIYTSVNNQCICIPAHAYRLCTIVSASLSFYVPMVLVTFLSAKIVLITRRSVTVTEFLDAVKSFNPDYESQKRLDHISFKVFRGNVQIKMEELRNTNKKDEAGSSRAKKNFLRKSYTNPNIHSEQRKSSQTQSLKHEMNKPSDIKSEVTEKKLQRDGASEEIDDLNIEKQYSNYSLLQIFSRSSKTKFRGILDRKMIPQVKAVELITFLSGSVIFCKLFFSILYGFSLYVSPQVWSLSSSMGHVTSALNPIIYFSLNHGIRNCFKKLFTCSINSQT</sequence>
<evidence type="ECO:0000256" key="11">
    <source>
        <dbReference type="SAM" id="MobiDB-lite"/>
    </source>
</evidence>
<evidence type="ECO:0000256" key="7">
    <source>
        <dbReference type="ARBA" id="ARBA00023157"/>
    </source>
</evidence>
<evidence type="ECO:0000256" key="12">
    <source>
        <dbReference type="SAM" id="Phobius"/>
    </source>
</evidence>
<feature type="transmembrane region" description="Helical" evidence="12">
    <location>
        <begin position="396"/>
        <end position="417"/>
    </location>
</feature>
<evidence type="ECO:0000256" key="10">
    <source>
        <dbReference type="RuleBase" id="RU000688"/>
    </source>
</evidence>
<dbReference type="InterPro" id="IPR017452">
    <property type="entry name" value="GPCR_Rhodpsn_7TM"/>
</dbReference>
<dbReference type="PANTHER" id="PTHR24248">
    <property type="entry name" value="ADRENERGIC RECEPTOR-RELATED G-PROTEIN COUPLED RECEPTOR"/>
    <property type="match status" value="1"/>
</dbReference>
<feature type="transmembrane region" description="Helical" evidence="12">
    <location>
        <begin position="366"/>
        <end position="390"/>
    </location>
</feature>
<keyword evidence="9 10" id="KW-0807">Transducer</keyword>
<keyword evidence="8 10" id="KW-0675">Receptor</keyword>
<comment type="similarity">
    <text evidence="10">Belongs to the G-protein coupled receptor 1 family.</text>
</comment>
<dbReference type="GO" id="GO:0071880">
    <property type="term" value="P:adenylate cyclase-activating adrenergic receptor signaling pathway"/>
    <property type="evidence" value="ECO:0007669"/>
    <property type="project" value="TreeGrafter"/>
</dbReference>
<evidence type="ECO:0000313" key="15">
    <source>
        <dbReference type="Proteomes" id="UP000024404"/>
    </source>
</evidence>
<feature type="transmembrane region" description="Helical" evidence="12">
    <location>
        <begin position="178"/>
        <end position="201"/>
    </location>
</feature>
<reference evidence="14" key="2">
    <citation type="submission" date="2022-06" db="UniProtKB">
        <authorList>
            <consortium name="EnsemblMetazoa"/>
        </authorList>
    </citation>
    <scope>IDENTIFICATION</scope>
</reference>
<dbReference type="PROSITE" id="PS00237">
    <property type="entry name" value="G_PROTEIN_RECEP_F1_1"/>
    <property type="match status" value="1"/>
</dbReference>
<keyword evidence="3 10" id="KW-0812">Transmembrane</keyword>
<evidence type="ECO:0000256" key="3">
    <source>
        <dbReference type="ARBA" id="ARBA00022692"/>
    </source>
</evidence>
<evidence type="ECO:0000256" key="1">
    <source>
        <dbReference type="ARBA" id="ARBA00004651"/>
    </source>
</evidence>
<comment type="subcellular location">
    <subcellularLocation>
        <location evidence="1">Cell membrane</location>
        <topology evidence="1">Multi-pass membrane protein</topology>
    </subcellularLocation>
</comment>
<evidence type="ECO:0000256" key="9">
    <source>
        <dbReference type="ARBA" id="ARBA00023224"/>
    </source>
</evidence>
<feature type="transmembrane region" description="Helical" evidence="12">
    <location>
        <begin position="89"/>
        <end position="118"/>
    </location>
</feature>
<feature type="transmembrane region" description="Helical" evidence="12">
    <location>
        <begin position="139"/>
        <end position="158"/>
    </location>
</feature>
<name>A0A8R1XPT9_ONCVO</name>
<keyword evidence="7" id="KW-1015">Disulfide bond</keyword>
<protein>
    <submittedName>
        <fullName evidence="14">G_PROTEIN_RECEP_F1_2 domain-containing protein</fullName>
    </submittedName>
</protein>
<reference evidence="15" key="1">
    <citation type="submission" date="2013-10" db="EMBL/GenBank/DDBJ databases">
        <title>Genome sequencing of Onchocerca volvulus.</title>
        <authorList>
            <person name="Cotton J."/>
            <person name="Tsai J."/>
            <person name="Stanley E."/>
            <person name="Tracey A."/>
            <person name="Holroyd N."/>
            <person name="Lustigman S."/>
            <person name="Berriman M."/>
        </authorList>
    </citation>
    <scope>NUCLEOTIDE SEQUENCE</scope>
</reference>
<feature type="domain" description="G-protein coupled receptors family 1 profile" evidence="13">
    <location>
        <begin position="38"/>
        <end position="414"/>
    </location>
</feature>
<proteinExistence type="inferred from homology"/>
<dbReference type="AlphaFoldDB" id="A0A8R1XPT9"/>
<feature type="compositionally biased region" description="Basic and acidic residues" evidence="11">
    <location>
        <begin position="295"/>
        <end position="316"/>
    </location>
</feature>
<dbReference type="SUPFAM" id="SSF81321">
    <property type="entry name" value="Family A G protein-coupled receptor-like"/>
    <property type="match status" value="1"/>
</dbReference>
<evidence type="ECO:0000259" key="13">
    <source>
        <dbReference type="PROSITE" id="PS50262"/>
    </source>
</evidence>
<evidence type="ECO:0000256" key="8">
    <source>
        <dbReference type="ARBA" id="ARBA00023170"/>
    </source>
</evidence>
<dbReference type="InterPro" id="IPR000276">
    <property type="entry name" value="GPCR_Rhodpsn"/>
</dbReference>
<evidence type="ECO:0000256" key="4">
    <source>
        <dbReference type="ARBA" id="ARBA00022989"/>
    </source>
</evidence>
<keyword evidence="6 12" id="KW-0472">Membrane</keyword>
<keyword evidence="15" id="KW-1185">Reference proteome</keyword>
<dbReference type="EMBL" id="CMVM020000016">
    <property type="status" value="NOT_ANNOTATED_CDS"/>
    <property type="molecule type" value="Genomic_DNA"/>
</dbReference>
<keyword evidence="4 12" id="KW-1133">Transmembrane helix</keyword>
<dbReference type="Pfam" id="PF00001">
    <property type="entry name" value="7tm_1"/>
    <property type="match status" value="1"/>
</dbReference>
<accession>A0A8R1XPT9</accession>
<keyword evidence="5 10" id="KW-0297">G-protein coupled receptor</keyword>
<feature type="region of interest" description="Disordered" evidence="11">
    <location>
        <begin position="276"/>
        <end position="316"/>
    </location>
</feature>
<dbReference type="GO" id="GO:0043410">
    <property type="term" value="P:positive regulation of MAPK cascade"/>
    <property type="evidence" value="ECO:0007669"/>
    <property type="project" value="TreeGrafter"/>
</dbReference>
<dbReference type="GO" id="GO:0005886">
    <property type="term" value="C:plasma membrane"/>
    <property type="evidence" value="ECO:0007669"/>
    <property type="project" value="UniProtKB-SubCell"/>
</dbReference>
<dbReference type="Proteomes" id="UP000024404">
    <property type="component" value="Unassembled WGS sequence"/>
</dbReference>
<dbReference type="PRINTS" id="PR00237">
    <property type="entry name" value="GPCRRHODOPSN"/>
</dbReference>
<organism evidence="14 15">
    <name type="scientific">Onchocerca volvulus</name>
    <dbReference type="NCBI Taxonomy" id="6282"/>
    <lineage>
        <taxon>Eukaryota</taxon>
        <taxon>Metazoa</taxon>
        <taxon>Ecdysozoa</taxon>
        <taxon>Nematoda</taxon>
        <taxon>Chromadorea</taxon>
        <taxon>Rhabditida</taxon>
        <taxon>Spirurina</taxon>
        <taxon>Spiruromorpha</taxon>
        <taxon>Filarioidea</taxon>
        <taxon>Onchocercidae</taxon>
        <taxon>Onchocerca</taxon>
    </lineage>
</organism>
<dbReference type="PANTHER" id="PTHR24248:SF199">
    <property type="entry name" value="IP13425P-RELATED"/>
    <property type="match status" value="1"/>
</dbReference>
<dbReference type="GO" id="GO:0004993">
    <property type="term" value="F:G protein-coupled serotonin receptor activity"/>
    <property type="evidence" value="ECO:0007669"/>
    <property type="project" value="UniProtKB-ARBA"/>
</dbReference>
<evidence type="ECO:0000256" key="2">
    <source>
        <dbReference type="ARBA" id="ARBA00022475"/>
    </source>
</evidence>